<evidence type="ECO:0000313" key="2">
    <source>
        <dbReference type="EMBL" id="RRT84221.1"/>
    </source>
</evidence>
<comment type="caution">
    <text evidence="2">The sequence shown here is derived from an EMBL/GenBank/DDBJ whole genome shotgun (WGS) entry which is preliminary data.</text>
</comment>
<gene>
    <name evidence="2" type="ORF">B296_00000134</name>
</gene>
<organism evidence="2 3">
    <name type="scientific">Ensete ventricosum</name>
    <name type="common">Abyssinian banana</name>
    <name type="synonym">Musa ensete</name>
    <dbReference type="NCBI Taxonomy" id="4639"/>
    <lineage>
        <taxon>Eukaryota</taxon>
        <taxon>Viridiplantae</taxon>
        <taxon>Streptophyta</taxon>
        <taxon>Embryophyta</taxon>
        <taxon>Tracheophyta</taxon>
        <taxon>Spermatophyta</taxon>
        <taxon>Magnoliopsida</taxon>
        <taxon>Liliopsida</taxon>
        <taxon>Zingiberales</taxon>
        <taxon>Musaceae</taxon>
        <taxon>Ensete</taxon>
    </lineage>
</organism>
<reference evidence="2 3" key="1">
    <citation type="journal article" date="2014" name="Agronomy (Basel)">
        <title>A Draft Genome Sequence for Ensete ventricosum, the Drought-Tolerant Tree Against Hunger.</title>
        <authorList>
            <person name="Harrison J."/>
            <person name="Moore K.A."/>
            <person name="Paszkiewicz K."/>
            <person name="Jones T."/>
            <person name="Grant M."/>
            <person name="Ambacheew D."/>
            <person name="Muzemil S."/>
            <person name="Studholme D.J."/>
        </authorList>
    </citation>
    <scope>NUCLEOTIDE SEQUENCE [LARGE SCALE GENOMIC DNA]</scope>
</reference>
<name>A0A427B6W9_ENSVE</name>
<sequence length="106" mass="11331">MGDLPSGPDVSRDGANHRRLHPLIGASTGTPMRERSSTDAAIGSTSINADQEEHPDNEVPRCLPNEAMVENPNASIIQPSSRSRNVIHIPSESDAVSSDSTDSMRK</sequence>
<feature type="region of interest" description="Disordered" evidence="1">
    <location>
        <begin position="76"/>
        <end position="106"/>
    </location>
</feature>
<feature type="region of interest" description="Disordered" evidence="1">
    <location>
        <begin position="1"/>
        <end position="59"/>
    </location>
</feature>
<feature type="compositionally biased region" description="Polar residues" evidence="1">
    <location>
        <begin position="94"/>
        <end position="106"/>
    </location>
</feature>
<evidence type="ECO:0000313" key="3">
    <source>
        <dbReference type="Proteomes" id="UP000287651"/>
    </source>
</evidence>
<accession>A0A427B6W9</accession>
<proteinExistence type="predicted"/>
<dbReference type="EMBL" id="AMZH03000345">
    <property type="protein sequence ID" value="RRT84221.1"/>
    <property type="molecule type" value="Genomic_DNA"/>
</dbReference>
<dbReference type="Proteomes" id="UP000287651">
    <property type="component" value="Unassembled WGS sequence"/>
</dbReference>
<protein>
    <submittedName>
        <fullName evidence="2">Uncharacterized protein</fullName>
    </submittedName>
</protein>
<evidence type="ECO:0000256" key="1">
    <source>
        <dbReference type="SAM" id="MobiDB-lite"/>
    </source>
</evidence>
<dbReference type="AlphaFoldDB" id="A0A427B6W9"/>